<keyword evidence="1" id="KW-0732">Signal</keyword>
<evidence type="ECO:0008006" key="4">
    <source>
        <dbReference type="Google" id="ProtNLM"/>
    </source>
</evidence>
<feature type="signal peptide" evidence="1">
    <location>
        <begin position="1"/>
        <end position="20"/>
    </location>
</feature>
<dbReference type="EMBL" id="RBIQ01000009">
    <property type="protein sequence ID" value="RKR12428.1"/>
    <property type="molecule type" value="Genomic_DNA"/>
</dbReference>
<protein>
    <recommendedName>
        <fullName evidence="4">Preprotein translocase subunit SecD</fullName>
    </recommendedName>
</protein>
<comment type="caution">
    <text evidence="2">The sequence shown here is derived from an EMBL/GenBank/DDBJ whole genome shotgun (WGS) entry which is preliminary data.</text>
</comment>
<dbReference type="AlphaFoldDB" id="A0A495E672"/>
<reference evidence="2 3" key="1">
    <citation type="submission" date="2018-10" db="EMBL/GenBank/DDBJ databases">
        <title>Genomic Encyclopedia of Archaeal and Bacterial Type Strains, Phase II (KMG-II): from individual species to whole genera.</title>
        <authorList>
            <person name="Goeker M."/>
        </authorList>
    </citation>
    <scope>NUCLEOTIDE SEQUENCE [LARGE SCALE GENOMIC DNA]</scope>
    <source>
        <strain evidence="2 3">DSM 25230</strain>
    </source>
</reference>
<evidence type="ECO:0000313" key="2">
    <source>
        <dbReference type="EMBL" id="RKR12428.1"/>
    </source>
</evidence>
<evidence type="ECO:0000256" key="1">
    <source>
        <dbReference type="SAM" id="SignalP"/>
    </source>
</evidence>
<accession>A0A495E672</accession>
<dbReference type="OrthoDB" id="1144910at2"/>
<gene>
    <name evidence="2" type="ORF">CLV91_2558</name>
</gene>
<organism evidence="2 3">
    <name type="scientific">Maribacter vaceletii</name>
    <dbReference type="NCBI Taxonomy" id="1206816"/>
    <lineage>
        <taxon>Bacteria</taxon>
        <taxon>Pseudomonadati</taxon>
        <taxon>Bacteroidota</taxon>
        <taxon>Flavobacteriia</taxon>
        <taxon>Flavobacteriales</taxon>
        <taxon>Flavobacteriaceae</taxon>
        <taxon>Maribacter</taxon>
    </lineage>
</organism>
<proteinExistence type="predicted"/>
<feature type="chain" id="PRO_5019865831" description="Preprotein translocase subunit SecD" evidence="1">
    <location>
        <begin position="21"/>
        <end position="207"/>
    </location>
</feature>
<dbReference type="Proteomes" id="UP000269412">
    <property type="component" value="Unassembled WGS sequence"/>
</dbReference>
<sequence>MNAKWCVSTLIIILALFGLSQEQTKASNQQILLQFTDVELASETVHDEVLATITKKLQVLGVDTIEIVENDKSQLSIRYYSAIDADSVKEFLTKENQLTLNKEDANSFPLDFPIDELPESYNLIISDLHQQVKEGQNLNGKYAFIVKQDLNKLSRLVVLPSKNTIVFKQLAVVEAAFRNNKNVAIAKYNTSQIIPEVRAGPYENGNS</sequence>
<dbReference type="RefSeq" id="WP_121068481.1">
    <property type="nucleotide sequence ID" value="NZ_RBIQ01000009.1"/>
</dbReference>
<evidence type="ECO:0000313" key="3">
    <source>
        <dbReference type="Proteomes" id="UP000269412"/>
    </source>
</evidence>
<keyword evidence="3" id="KW-1185">Reference proteome</keyword>
<name>A0A495E672_9FLAO</name>